<protein>
    <recommendedName>
        <fullName evidence="4">Secreted protein</fullName>
    </recommendedName>
</protein>
<dbReference type="RefSeq" id="WP_305109933.1">
    <property type="nucleotide sequence ID" value="NZ_BAAAII010000002.1"/>
</dbReference>
<feature type="chain" id="PRO_5041741218" description="Secreted protein" evidence="1">
    <location>
        <begin position="23"/>
        <end position="113"/>
    </location>
</feature>
<dbReference type="EMBL" id="JAUTIX010000001">
    <property type="protein sequence ID" value="MDP0396351.1"/>
    <property type="molecule type" value="Genomic_DNA"/>
</dbReference>
<keyword evidence="1" id="KW-0732">Signal</keyword>
<dbReference type="AlphaFoldDB" id="A0AA90SNH2"/>
<gene>
    <name evidence="2" type="ORF">Q7X28_00295</name>
</gene>
<evidence type="ECO:0008006" key="4">
    <source>
        <dbReference type="Google" id="ProtNLM"/>
    </source>
</evidence>
<evidence type="ECO:0000256" key="1">
    <source>
        <dbReference type="SAM" id="SignalP"/>
    </source>
</evidence>
<proteinExistence type="predicted"/>
<sequence>MRTTVTSTRTRILTAVAGTAVAAGAVVGGFAAAGAAGAEPTGTENLQKCTAYINADGSLKDAPKEGCLPVDPFTEPGLTLEQRKALINTDAGTRAGGSADQDFKELEAKFGTK</sequence>
<reference evidence="2" key="1">
    <citation type="submission" date="2023-08" db="EMBL/GenBank/DDBJ databases">
        <title>The draft genome of Tsukamurella strandjordii strain 050030.</title>
        <authorList>
            <person name="Zhao F."/>
            <person name="Feng Y."/>
            <person name="Zong Z."/>
        </authorList>
    </citation>
    <scope>NUCLEOTIDE SEQUENCE</scope>
    <source>
        <strain evidence="2">050030</strain>
    </source>
</reference>
<evidence type="ECO:0000313" key="2">
    <source>
        <dbReference type="EMBL" id="MDP0396351.1"/>
    </source>
</evidence>
<keyword evidence="3" id="KW-1185">Reference proteome</keyword>
<evidence type="ECO:0000313" key="3">
    <source>
        <dbReference type="Proteomes" id="UP001178281"/>
    </source>
</evidence>
<organism evidence="2 3">
    <name type="scientific">Tsukamurella strandjordii</name>
    <dbReference type="NCBI Taxonomy" id="147577"/>
    <lineage>
        <taxon>Bacteria</taxon>
        <taxon>Bacillati</taxon>
        <taxon>Actinomycetota</taxon>
        <taxon>Actinomycetes</taxon>
        <taxon>Mycobacteriales</taxon>
        <taxon>Tsukamurellaceae</taxon>
        <taxon>Tsukamurella</taxon>
    </lineage>
</organism>
<feature type="signal peptide" evidence="1">
    <location>
        <begin position="1"/>
        <end position="22"/>
    </location>
</feature>
<comment type="caution">
    <text evidence="2">The sequence shown here is derived from an EMBL/GenBank/DDBJ whole genome shotgun (WGS) entry which is preliminary data.</text>
</comment>
<dbReference type="Proteomes" id="UP001178281">
    <property type="component" value="Unassembled WGS sequence"/>
</dbReference>
<accession>A0AA90SNH2</accession>
<name>A0AA90SNH2_9ACTN</name>